<dbReference type="GO" id="GO:0005634">
    <property type="term" value="C:nucleus"/>
    <property type="evidence" value="ECO:0007669"/>
    <property type="project" value="UniProtKB-SubCell"/>
</dbReference>
<keyword evidence="3" id="KW-0539">Nucleus</keyword>
<evidence type="ECO:0000313" key="5">
    <source>
        <dbReference type="EMBL" id="KAG5171948.1"/>
    </source>
</evidence>
<dbReference type="Gene3D" id="2.130.10.10">
    <property type="entry name" value="YVTN repeat-like/Quinoprotein amine dehydrogenase"/>
    <property type="match status" value="1"/>
</dbReference>
<dbReference type="EMBL" id="JAFIQS010000003">
    <property type="protein sequence ID" value="KAG5171948.1"/>
    <property type="molecule type" value="Genomic_DNA"/>
</dbReference>
<dbReference type="InterPro" id="IPR015943">
    <property type="entry name" value="WD40/YVTN_repeat-like_dom_sf"/>
</dbReference>
<comment type="caution">
    <text evidence="5">The sequence shown here is derived from an EMBL/GenBank/DDBJ whole genome shotgun (WGS) entry which is preliminary data.</text>
</comment>
<reference evidence="5" key="1">
    <citation type="submission" date="2021-02" db="EMBL/GenBank/DDBJ databases">
        <title>Psilocybe cubensis genome.</title>
        <authorList>
            <person name="Mckernan K.J."/>
            <person name="Crawford S."/>
            <person name="Trippe A."/>
            <person name="Kane L.T."/>
            <person name="Mclaughlin S."/>
        </authorList>
    </citation>
    <scope>NUCLEOTIDE SEQUENCE [LARGE SCALE GENOMIC DNA]</scope>
    <source>
        <strain evidence="5">MGC-MH-2018</strain>
    </source>
</reference>
<name>A0A8H8CNM1_PSICU</name>
<feature type="region of interest" description="Disordered" evidence="4">
    <location>
        <begin position="768"/>
        <end position="787"/>
    </location>
</feature>
<feature type="compositionally biased region" description="Acidic residues" evidence="4">
    <location>
        <begin position="770"/>
        <end position="787"/>
    </location>
</feature>
<dbReference type="InterPro" id="IPR036322">
    <property type="entry name" value="WD40_repeat_dom_sf"/>
</dbReference>
<protein>
    <submittedName>
        <fullName evidence="5">Uncharacterized protein</fullName>
    </submittedName>
</protein>
<comment type="subcellular location">
    <subcellularLocation>
        <location evidence="1">Nucleus</location>
    </subcellularLocation>
</comment>
<sequence length="787" mass="86233">MGRQLRPRRSKANYAAALAAFDSEDENDNPVASSSAAIDTLEDPDSGSDFNPEKNKNGKDNNDEEEEDEDEDEDADAEGVDDITDEEVEEEAPKPTRSAETKTPPAKGKQKAKAESASVGPPPAKRQMYALPARSVHHRHRAVPLYSREGRVERLTSRPRIFGAPSTSLTNCVTENSKISDRVNKSWGYNIGSGPLWDLAEDRGWYKEAITTADDADTEANRRPRVYSNLKVVQHLEVISIQDAAPYLPTDDVTTTEGNLQPPPALPCYFGPIKKQTLEIMNMFESIPMSKYFSESKALVFNAGAPVWGMDWCPIHPEDRAARSYKQYLAVAPFPSRSHSPDIGKRVARPSYACIQIWSLSSLNPSKPNDDGQMKCEMVLCLDTGPAYDLKWCPLPSHDLKNDTTQGKKLGLLGGTFEDGSFSLFVVPEPSNFASPEGDDQHPVCIKLSNPLLRIELEQACCWSFDWANSEVIAIGTTNGAILVYDIGSALRSYGDFSQPTIVDLLPTYYLLVHQSAVRALSWIRAPPCSSSGTPAIDQDPIVIASAGYDGMECLTDIREGRGSVMNRTRDVINALAFSPFAGGPITMDHENTVKAYSASPSMLGRGHSLFEPLGPIWSVHASDFHPQLAVGASDGTLSTTNMLRSTRRGGSVPFFVHKIFQMDYNRITKEYRMLDHFLPQESIDRPTATRAAKGKSKKDAEVFPPSTGAWPREVGVHRVVWNNGNGLASSGMIAAGTSSGLCRVDLLWGRWVKDKIPYGSVSGIRMEDGDAMEVDSDEDASGDDSD</sequence>
<feature type="compositionally biased region" description="Acidic residues" evidence="4">
    <location>
        <begin position="62"/>
        <end position="90"/>
    </location>
</feature>
<dbReference type="PANTHER" id="PTHR15052">
    <property type="entry name" value="RNA POLYMERASE III TRANSCRIPTION INITIATION FACTOR COMPLEX SUBUNIT"/>
    <property type="match status" value="1"/>
</dbReference>
<dbReference type="SUPFAM" id="SSF50978">
    <property type="entry name" value="WD40 repeat-like"/>
    <property type="match status" value="1"/>
</dbReference>
<accession>A0A8H8CNM1</accession>
<dbReference type="GO" id="GO:0000127">
    <property type="term" value="C:transcription factor TFIIIC complex"/>
    <property type="evidence" value="ECO:0007669"/>
    <property type="project" value="TreeGrafter"/>
</dbReference>
<keyword evidence="2" id="KW-0804">Transcription</keyword>
<feature type="region of interest" description="Disordered" evidence="4">
    <location>
        <begin position="686"/>
        <end position="708"/>
    </location>
</feature>
<feature type="compositionally biased region" description="Basic and acidic residues" evidence="4">
    <location>
        <begin position="91"/>
        <end position="100"/>
    </location>
</feature>
<dbReference type="AlphaFoldDB" id="A0A8H8CNM1"/>
<dbReference type="GO" id="GO:0006383">
    <property type="term" value="P:transcription by RNA polymerase III"/>
    <property type="evidence" value="ECO:0007669"/>
    <property type="project" value="TreeGrafter"/>
</dbReference>
<evidence type="ECO:0000256" key="3">
    <source>
        <dbReference type="ARBA" id="ARBA00023242"/>
    </source>
</evidence>
<gene>
    <name evidence="5" type="ORF">JR316_004037</name>
</gene>
<evidence type="ECO:0000256" key="2">
    <source>
        <dbReference type="ARBA" id="ARBA00023163"/>
    </source>
</evidence>
<feature type="compositionally biased region" description="Basic and acidic residues" evidence="4">
    <location>
        <begin position="51"/>
        <end position="61"/>
    </location>
</feature>
<feature type="region of interest" description="Disordered" evidence="4">
    <location>
        <begin position="20"/>
        <end position="125"/>
    </location>
</feature>
<evidence type="ECO:0000256" key="1">
    <source>
        <dbReference type="ARBA" id="ARBA00004123"/>
    </source>
</evidence>
<organism evidence="5">
    <name type="scientific">Psilocybe cubensis</name>
    <name type="common">Psychedelic mushroom</name>
    <name type="synonym">Stropharia cubensis</name>
    <dbReference type="NCBI Taxonomy" id="181762"/>
    <lineage>
        <taxon>Eukaryota</taxon>
        <taxon>Fungi</taxon>
        <taxon>Dikarya</taxon>
        <taxon>Basidiomycota</taxon>
        <taxon>Agaricomycotina</taxon>
        <taxon>Agaricomycetes</taxon>
        <taxon>Agaricomycetidae</taxon>
        <taxon>Agaricales</taxon>
        <taxon>Agaricineae</taxon>
        <taxon>Strophariaceae</taxon>
        <taxon>Psilocybe</taxon>
    </lineage>
</organism>
<dbReference type="PANTHER" id="PTHR15052:SF2">
    <property type="entry name" value="GENERAL TRANSCRIPTION FACTOR 3C POLYPEPTIDE 2"/>
    <property type="match status" value="1"/>
</dbReference>
<proteinExistence type="predicted"/>
<evidence type="ECO:0000256" key="4">
    <source>
        <dbReference type="SAM" id="MobiDB-lite"/>
    </source>
</evidence>
<dbReference type="InterPro" id="IPR052416">
    <property type="entry name" value="GTF3C_component"/>
</dbReference>